<dbReference type="EC" id="2.1.1.72" evidence="1"/>
<dbReference type="PRINTS" id="PR00507">
    <property type="entry name" value="N12N6MTFRASE"/>
</dbReference>
<reference evidence="5 6" key="1">
    <citation type="submission" date="2017-07" db="EMBL/GenBank/DDBJ databases">
        <title>Draft whole genome sequences of clinical Proprionibacteriaceae strains.</title>
        <authorList>
            <person name="Bernier A.-M."/>
            <person name="Bernard K."/>
            <person name="Domingo M.-C."/>
        </authorList>
    </citation>
    <scope>NUCLEOTIDE SEQUENCE [LARGE SCALE GENOMIC DNA]</scope>
    <source>
        <strain evidence="5 6">NML 150081</strain>
    </source>
</reference>
<evidence type="ECO:0000313" key="6">
    <source>
        <dbReference type="Proteomes" id="UP000216300"/>
    </source>
</evidence>
<dbReference type="PANTHER" id="PTHR33841:SF1">
    <property type="entry name" value="DNA METHYLTRANSFERASE A"/>
    <property type="match status" value="1"/>
</dbReference>
<dbReference type="GO" id="GO:0009007">
    <property type="term" value="F:site-specific DNA-methyltransferase (adenine-specific) activity"/>
    <property type="evidence" value="ECO:0007669"/>
    <property type="project" value="UniProtKB-EC"/>
</dbReference>
<evidence type="ECO:0000313" key="5">
    <source>
        <dbReference type="EMBL" id="OYN90238.1"/>
    </source>
</evidence>
<comment type="caution">
    <text evidence="5">The sequence shown here is derived from an EMBL/GenBank/DDBJ whole genome shotgun (WGS) entry which is preliminary data.</text>
</comment>
<evidence type="ECO:0000256" key="3">
    <source>
        <dbReference type="ARBA" id="ARBA00022679"/>
    </source>
</evidence>
<dbReference type="AlphaFoldDB" id="A0A255EFC5"/>
<dbReference type="PANTHER" id="PTHR33841">
    <property type="entry name" value="DNA METHYLTRANSFERASE YEEA-RELATED"/>
    <property type="match status" value="1"/>
</dbReference>
<gene>
    <name evidence="5" type="ORF">CGZ91_08710</name>
</gene>
<protein>
    <recommendedName>
        <fullName evidence="1">site-specific DNA-methyltransferase (adenine-specific)</fullName>
        <ecNumber evidence="1">2.1.1.72</ecNumber>
    </recommendedName>
</protein>
<dbReference type="InterPro" id="IPR050953">
    <property type="entry name" value="N4_N6_ade-DNA_methylase"/>
</dbReference>
<name>A0A255EFC5_9ACTN</name>
<proteinExistence type="predicted"/>
<keyword evidence="3" id="KW-0808">Transferase</keyword>
<dbReference type="EMBL" id="NMVJ01000007">
    <property type="protein sequence ID" value="OYN90238.1"/>
    <property type="molecule type" value="Genomic_DNA"/>
</dbReference>
<evidence type="ECO:0000256" key="4">
    <source>
        <dbReference type="ARBA" id="ARBA00047942"/>
    </source>
</evidence>
<dbReference type="Proteomes" id="UP000216300">
    <property type="component" value="Unassembled WGS sequence"/>
</dbReference>
<comment type="catalytic activity">
    <reaction evidence="4">
        <text>a 2'-deoxyadenosine in DNA + S-adenosyl-L-methionine = an N(6)-methyl-2'-deoxyadenosine in DNA + S-adenosyl-L-homocysteine + H(+)</text>
        <dbReference type="Rhea" id="RHEA:15197"/>
        <dbReference type="Rhea" id="RHEA-COMP:12418"/>
        <dbReference type="Rhea" id="RHEA-COMP:12419"/>
        <dbReference type="ChEBI" id="CHEBI:15378"/>
        <dbReference type="ChEBI" id="CHEBI:57856"/>
        <dbReference type="ChEBI" id="CHEBI:59789"/>
        <dbReference type="ChEBI" id="CHEBI:90615"/>
        <dbReference type="ChEBI" id="CHEBI:90616"/>
        <dbReference type="EC" id="2.1.1.72"/>
    </reaction>
</comment>
<organism evidence="5 6">
    <name type="scientific">Parenemella sanctibonifatiensis</name>
    <dbReference type="NCBI Taxonomy" id="2016505"/>
    <lineage>
        <taxon>Bacteria</taxon>
        <taxon>Bacillati</taxon>
        <taxon>Actinomycetota</taxon>
        <taxon>Actinomycetes</taxon>
        <taxon>Propionibacteriales</taxon>
        <taxon>Propionibacteriaceae</taxon>
        <taxon>Parenemella</taxon>
    </lineage>
</organism>
<dbReference type="Gene3D" id="3.40.50.150">
    <property type="entry name" value="Vaccinia Virus protein VP39"/>
    <property type="match status" value="1"/>
</dbReference>
<sequence>MRSRDRVKAYGEVFTPAYMVDQMLDLVREDLEVGPDFVDRTFLEPAAGNGNFLVAILRRKLAAIEKEIPPELWRQESLFALASIYGIELLPDNHAEARAAMLATFANFHGNHGVAPESDALLHRAAAFLIDTNVIRGNTLTGMTTEGIEIEFSWWHRVPDRAGAVQREPFSFTSLRGDAFDFNLYTAYQVCPIDRVHEEVGADV</sequence>
<evidence type="ECO:0000256" key="2">
    <source>
        <dbReference type="ARBA" id="ARBA00022603"/>
    </source>
</evidence>
<dbReference type="InterPro" id="IPR029063">
    <property type="entry name" value="SAM-dependent_MTases_sf"/>
</dbReference>
<keyword evidence="2 5" id="KW-0489">Methyltransferase</keyword>
<dbReference type="SUPFAM" id="SSF53335">
    <property type="entry name" value="S-adenosyl-L-methionine-dependent methyltransferases"/>
    <property type="match status" value="1"/>
</dbReference>
<keyword evidence="6" id="KW-1185">Reference proteome</keyword>
<accession>A0A255EFC5</accession>
<dbReference type="GO" id="GO:0032259">
    <property type="term" value="P:methylation"/>
    <property type="evidence" value="ECO:0007669"/>
    <property type="project" value="UniProtKB-KW"/>
</dbReference>
<evidence type="ECO:0000256" key="1">
    <source>
        <dbReference type="ARBA" id="ARBA00011900"/>
    </source>
</evidence>